<dbReference type="AlphaFoldDB" id="A0A1C9CCA7"/>
<geneLocation type="plastid" evidence="1"/>
<evidence type="ECO:0000313" key="1">
    <source>
        <dbReference type="EMBL" id="AOM66023.1"/>
    </source>
</evidence>
<proteinExistence type="predicted"/>
<name>A0A1C9CCA7_9FLOR</name>
<organism evidence="1">
    <name type="scientific">Asparagopsis taxiformis</name>
    <dbReference type="NCBI Taxonomy" id="260499"/>
    <lineage>
        <taxon>Eukaryota</taxon>
        <taxon>Rhodophyta</taxon>
        <taxon>Florideophyceae</taxon>
        <taxon>Rhodymeniophycidae</taxon>
        <taxon>Bonnemaisoniales</taxon>
        <taxon>Bonnemaisoniaceae</taxon>
        <taxon>Asparagopsis</taxon>
    </lineage>
</organism>
<accession>A0A1C9CCA7</accession>
<sequence length="153" mass="18223">MDSIIICLEALDIYSTDQINNFLSTDNKKPNYQILSIRNSNYLRHPSCFSICNFTDTIHIIHKIYQITNKPFIQKLINQILEDYISPSKQLSLFTIQYISRFRYIYSKTQDLYNIDHYNNLINIENIAISNIYILNNAQNKYGIYNIIKYLYI</sequence>
<keyword evidence="1" id="KW-0934">Plastid</keyword>
<dbReference type="RefSeq" id="YP_009294540.1">
    <property type="nucleotide sequence ID" value="NC_031148.1"/>
</dbReference>
<reference evidence="1" key="1">
    <citation type="journal article" date="2016" name="BMC Biol.">
        <title>Parallel evolution of highly conserved plastid genome architecture in red seaweeds and seed plants.</title>
        <authorList>
            <person name="Lee J."/>
            <person name="Cho C.H."/>
            <person name="Park S.I."/>
            <person name="Choi J.W."/>
            <person name="Song H.S."/>
            <person name="West J.A."/>
            <person name="Bhattacharya D."/>
            <person name="Yoon H.S."/>
        </authorList>
    </citation>
    <scope>NUCLEOTIDE SEQUENCE</scope>
</reference>
<gene>
    <name evidence="1" type="primary">orf164</name>
    <name evidence="1" type="ORF">Aspa_144</name>
</gene>
<dbReference type="GeneID" id="29070524"/>
<protein>
    <submittedName>
        <fullName evidence="1">Uncharacterized protein</fullName>
    </submittedName>
</protein>
<dbReference type="EMBL" id="KX284717">
    <property type="protein sequence ID" value="AOM66023.1"/>
    <property type="molecule type" value="Genomic_DNA"/>
</dbReference>